<dbReference type="RefSeq" id="WP_349877490.1">
    <property type="nucleotide sequence ID" value="NZ_CP157974.1"/>
</dbReference>
<evidence type="ECO:0000256" key="1">
    <source>
        <dbReference type="SAM" id="Phobius"/>
    </source>
</evidence>
<keyword evidence="1" id="KW-0472">Membrane</keyword>
<keyword evidence="1" id="KW-0812">Transmembrane</keyword>
<feature type="transmembrane region" description="Helical" evidence="1">
    <location>
        <begin position="76"/>
        <end position="98"/>
    </location>
</feature>
<protein>
    <submittedName>
        <fullName evidence="2">Uncharacterized protein</fullName>
    </submittedName>
</protein>
<evidence type="ECO:0000313" key="2">
    <source>
        <dbReference type="EMBL" id="XBT81065.1"/>
    </source>
</evidence>
<dbReference type="AlphaFoldDB" id="A0AAU7R0Z7"/>
<name>A0AAU7R0Z7_9ACTN</name>
<organism evidence="2">
    <name type="scientific">Micromonospora sp. HUAS YX12</name>
    <dbReference type="NCBI Taxonomy" id="3156396"/>
    <lineage>
        <taxon>Bacteria</taxon>
        <taxon>Bacillati</taxon>
        <taxon>Actinomycetota</taxon>
        <taxon>Actinomycetes</taxon>
        <taxon>Micromonosporales</taxon>
        <taxon>Micromonosporaceae</taxon>
        <taxon>Micromonospora</taxon>
    </lineage>
</organism>
<feature type="transmembrane region" description="Helical" evidence="1">
    <location>
        <begin position="20"/>
        <end position="37"/>
    </location>
</feature>
<accession>A0AAU7R0Z7</accession>
<feature type="transmembrane region" description="Helical" evidence="1">
    <location>
        <begin position="43"/>
        <end position="69"/>
    </location>
</feature>
<reference evidence="2" key="1">
    <citation type="submission" date="2024-06" db="EMBL/GenBank/DDBJ databases">
        <title>Micromonospora sp. strain HUAS YX12 genome sequences.</title>
        <authorList>
            <person name="Mo P."/>
        </authorList>
    </citation>
    <scope>NUCLEOTIDE SEQUENCE</scope>
    <source>
        <strain evidence="2">HUAS YX12</strain>
    </source>
</reference>
<dbReference type="EMBL" id="CP157974">
    <property type="protein sequence ID" value="XBT81065.1"/>
    <property type="molecule type" value="Genomic_DNA"/>
</dbReference>
<sequence length="200" mass="21842">MTGARGGPPADRWTRNAWRTLHIGVAITGVCLLWAVSVPGFVFYVMLGVVFLFAVAGLSWAILVGFFVVERRRWSWRFLVAPVIVVLTAALVVAGAPFQARWAVSRGAFERVVATLPAASPQDAEWSSVHVPHRIGAYIITSAYTVPGGVVLYETNGYMLNDAGFAYLPQGPTADLANEDFEAPRFTHLGGPWYSWTASW</sequence>
<keyword evidence="1" id="KW-1133">Transmembrane helix</keyword>
<gene>
    <name evidence="2" type="ORF">ABIH81_25955</name>
</gene>
<proteinExistence type="predicted"/>